<accession>A0A9W9ZVK0</accession>
<sequence length="281" mass="32602">MLKSDVPQSFYRNPGCRKLINVLVTLELQSDTFQSYICDECKNHHFRSVDNTRLVSNSRSILNSINQPTHHTHRHKINQASHGKAVTQAKHRLFKITEEPLKEKTPSRKHLAYNEASSSMIKTKLDDSLGRIPWSNNYVNGERGLSEQKLQSIMNQLTNDIRVNGRRVTPLQAQMVQQSSNGEINPTSPMNDMQDEMQPDMQNSMQDDMQNNKQNDMGDNEIKPIQIPMNQKGGNGKHRPGMFERLMFGGLSEIMGGGGGRRRRRRWRWRRRRRKRRRKTA</sequence>
<organism evidence="2 3">
    <name type="scientific">Desmophyllum pertusum</name>
    <dbReference type="NCBI Taxonomy" id="174260"/>
    <lineage>
        <taxon>Eukaryota</taxon>
        <taxon>Metazoa</taxon>
        <taxon>Cnidaria</taxon>
        <taxon>Anthozoa</taxon>
        <taxon>Hexacorallia</taxon>
        <taxon>Scleractinia</taxon>
        <taxon>Caryophylliina</taxon>
        <taxon>Caryophylliidae</taxon>
        <taxon>Desmophyllum</taxon>
    </lineage>
</organism>
<keyword evidence="3" id="KW-1185">Reference proteome</keyword>
<feature type="compositionally biased region" description="Basic residues" evidence="1">
    <location>
        <begin position="260"/>
        <end position="281"/>
    </location>
</feature>
<dbReference type="EMBL" id="MU825875">
    <property type="protein sequence ID" value="KAJ7386754.1"/>
    <property type="molecule type" value="Genomic_DNA"/>
</dbReference>
<feature type="region of interest" description="Disordered" evidence="1">
    <location>
        <begin position="254"/>
        <end position="281"/>
    </location>
</feature>
<dbReference type="AlphaFoldDB" id="A0A9W9ZVK0"/>
<reference evidence="2" key="1">
    <citation type="submission" date="2023-01" db="EMBL/GenBank/DDBJ databases">
        <title>Genome assembly of the deep-sea coral Lophelia pertusa.</title>
        <authorList>
            <person name="Herrera S."/>
            <person name="Cordes E."/>
        </authorList>
    </citation>
    <scope>NUCLEOTIDE SEQUENCE</scope>
    <source>
        <strain evidence="2">USNM1676648</strain>
        <tissue evidence="2">Polyp</tissue>
    </source>
</reference>
<protein>
    <submittedName>
        <fullName evidence="2">Uncharacterized protein</fullName>
    </submittedName>
</protein>
<comment type="caution">
    <text evidence="2">The sequence shown here is derived from an EMBL/GenBank/DDBJ whole genome shotgun (WGS) entry which is preliminary data.</text>
</comment>
<evidence type="ECO:0000313" key="3">
    <source>
        <dbReference type="Proteomes" id="UP001163046"/>
    </source>
</evidence>
<evidence type="ECO:0000313" key="2">
    <source>
        <dbReference type="EMBL" id="KAJ7386754.1"/>
    </source>
</evidence>
<dbReference type="OrthoDB" id="5980522at2759"/>
<gene>
    <name evidence="2" type="ORF">OS493_006779</name>
</gene>
<proteinExistence type="predicted"/>
<evidence type="ECO:0000256" key="1">
    <source>
        <dbReference type="SAM" id="MobiDB-lite"/>
    </source>
</evidence>
<name>A0A9W9ZVK0_9CNID</name>
<dbReference type="Proteomes" id="UP001163046">
    <property type="component" value="Unassembled WGS sequence"/>
</dbReference>